<feature type="region of interest" description="Disordered" evidence="1">
    <location>
        <begin position="1"/>
        <end position="146"/>
    </location>
</feature>
<proteinExistence type="predicted"/>
<dbReference type="AlphaFoldDB" id="A0A812VAL1"/>
<feature type="compositionally biased region" description="Low complexity" evidence="1">
    <location>
        <begin position="73"/>
        <end position="84"/>
    </location>
</feature>
<sequence length="146" mass="15337">AAAVLEEVPHLQPQRADAQEVRGAHGRQGVQRVAPEPPAEAAGRGVRRRHGQDGRGSQPQGAAAPLGRGGAAAGPPSRPASAGLHRGRRAPEAVPARQACQRLRAEPLLPQRVPAVDRRLRERRRRLPGQALPTAEAPQLPGPAST</sequence>
<name>A0A812VAL1_SYMPI</name>
<feature type="non-terminal residue" evidence="2">
    <location>
        <position position="146"/>
    </location>
</feature>
<keyword evidence="3" id="KW-1185">Reference proteome</keyword>
<accession>A0A812VAL1</accession>
<evidence type="ECO:0000256" key="1">
    <source>
        <dbReference type="SAM" id="MobiDB-lite"/>
    </source>
</evidence>
<evidence type="ECO:0000313" key="2">
    <source>
        <dbReference type="EMBL" id="CAE7619208.1"/>
    </source>
</evidence>
<organism evidence="2 3">
    <name type="scientific">Symbiodinium pilosum</name>
    <name type="common">Dinoflagellate</name>
    <dbReference type="NCBI Taxonomy" id="2952"/>
    <lineage>
        <taxon>Eukaryota</taxon>
        <taxon>Sar</taxon>
        <taxon>Alveolata</taxon>
        <taxon>Dinophyceae</taxon>
        <taxon>Suessiales</taxon>
        <taxon>Symbiodiniaceae</taxon>
        <taxon>Symbiodinium</taxon>
    </lineage>
</organism>
<comment type="caution">
    <text evidence="2">The sequence shown here is derived from an EMBL/GenBank/DDBJ whole genome shotgun (WGS) entry which is preliminary data.</text>
</comment>
<dbReference type="Proteomes" id="UP000649617">
    <property type="component" value="Unassembled WGS sequence"/>
</dbReference>
<protein>
    <submittedName>
        <fullName evidence="2">Uncharacterized protein</fullName>
    </submittedName>
</protein>
<dbReference type="EMBL" id="CAJNIZ010041964">
    <property type="protein sequence ID" value="CAE7619208.1"/>
    <property type="molecule type" value="Genomic_DNA"/>
</dbReference>
<reference evidence="2" key="1">
    <citation type="submission" date="2021-02" db="EMBL/GenBank/DDBJ databases">
        <authorList>
            <person name="Dougan E. K."/>
            <person name="Rhodes N."/>
            <person name="Thang M."/>
            <person name="Chan C."/>
        </authorList>
    </citation>
    <scope>NUCLEOTIDE SEQUENCE</scope>
</reference>
<feature type="non-terminal residue" evidence="2">
    <location>
        <position position="1"/>
    </location>
</feature>
<gene>
    <name evidence="2" type="ORF">SPIL2461_LOCUS16247</name>
</gene>
<evidence type="ECO:0000313" key="3">
    <source>
        <dbReference type="Proteomes" id="UP000649617"/>
    </source>
</evidence>